<evidence type="ECO:0000313" key="5">
    <source>
        <dbReference type="EMBL" id="NHO33087.1"/>
    </source>
</evidence>
<dbReference type="RefSeq" id="WP_173577614.1">
    <property type="nucleotide sequence ID" value="NZ_WOSW01000020.1"/>
</dbReference>
<keyword evidence="2" id="KW-0808">Transferase</keyword>
<dbReference type="PANTHER" id="PTHR10434:SF40">
    <property type="entry name" value="1-ACYL-SN-GLYCEROL-3-PHOSPHATE ACYLTRANSFERASE"/>
    <property type="match status" value="1"/>
</dbReference>
<dbReference type="SUPFAM" id="SSF69593">
    <property type="entry name" value="Glycerol-3-phosphate (1)-acyltransferase"/>
    <property type="match status" value="1"/>
</dbReference>
<keyword evidence="6" id="KW-1185">Reference proteome</keyword>
<dbReference type="Proteomes" id="UP000615326">
    <property type="component" value="Unassembled WGS sequence"/>
</dbReference>
<evidence type="ECO:0000256" key="1">
    <source>
        <dbReference type="ARBA" id="ARBA00005189"/>
    </source>
</evidence>
<dbReference type="PANTHER" id="PTHR10434">
    <property type="entry name" value="1-ACYL-SN-GLYCEROL-3-PHOSPHATE ACYLTRANSFERASE"/>
    <property type="match status" value="1"/>
</dbReference>
<reference evidence="5 6" key="1">
    <citation type="journal article" date="2020" name="Int. J. Syst. Evol. Microbiol.">
        <title>Novel acetic acid bacteria from cider fermentations: Acetobacter conturbans sp. nov. and Acetobacter fallax sp. nov.</title>
        <authorList>
            <person name="Sombolestani A.S."/>
            <person name="Cleenwerck I."/>
            <person name="Cnockaert M."/>
            <person name="Borremans W."/>
            <person name="Wieme A.D."/>
            <person name="De Vuyst L."/>
            <person name="Vandamme P."/>
        </authorList>
    </citation>
    <scope>NUCLEOTIDE SEQUENCE [LARGE SCALE GENOMIC DNA]</scope>
    <source>
        <strain evidence="5 6">LMG 1637</strain>
    </source>
</reference>
<protein>
    <submittedName>
        <fullName evidence="5">1-acyl-sn-glycerol-3-phosphate acyltransferase</fullName>
    </submittedName>
</protein>
<proteinExistence type="predicted"/>
<dbReference type="EMBL" id="WOSW01000020">
    <property type="protein sequence ID" value="NHO33087.1"/>
    <property type="molecule type" value="Genomic_DNA"/>
</dbReference>
<evidence type="ECO:0000256" key="3">
    <source>
        <dbReference type="ARBA" id="ARBA00023315"/>
    </source>
</evidence>
<dbReference type="GO" id="GO:0016746">
    <property type="term" value="F:acyltransferase activity"/>
    <property type="evidence" value="ECO:0007669"/>
    <property type="project" value="UniProtKB-KW"/>
</dbReference>
<accession>A0ABX0KBG0</accession>
<comment type="caution">
    <text evidence="5">The sequence shown here is derived from an EMBL/GenBank/DDBJ whole genome shotgun (WGS) entry which is preliminary data.</text>
</comment>
<gene>
    <name evidence="5" type="ORF">GOB84_11055</name>
</gene>
<sequence length="248" mass="26781">MIVLRSIMFRACLVVVTILLGLVSLPLRAFAPALALPFARLWSALLLGGMRRLCGIKTRVIGLEKLPIDQPFIIASQHQSAFDTLIWMTLVPRPAYVMKQELLRVPFVGPMLKLTGMIAIERTGGSKAMRALLRETDRAAKDGRQMIIFPEGTRSAPGGWASLKPGIVAMARHTGLPVYPVATDSGLCWANKGFLKHPGTISIVVCDPVGEGKRSAMLGAIEQAWRQAEPLLASDGSTKMAVVDNSVG</sequence>
<evidence type="ECO:0000256" key="2">
    <source>
        <dbReference type="ARBA" id="ARBA00022679"/>
    </source>
</evidence>
<keyword evidence="3 5" id="KW-0012">Acyltransferase</keyword>
<organism evidence="5 6">
    <name type="scientific">Acetobacter fallax</name>
    <dbReference type="NCBI Taxonomy" id="1737473"/>
    <lineage>
        <taxon>Bacteria</taxon>
        <taxon>Pseudomonadati</taxon>
        <taxon>Pseudomonadota</taxon>
        <taxon>Alphaproteobacteria</taxon>
        <taxon>Acetobacterales</taxon>
        <taxon>Acetobacteraceae</taxon>
        <taxon>Acetobacter</taxon>
    </lineage>
</organism>
<name>A0ABX0KBG0_9PROT</name>
<dbReference type="SMART" id="SM00563">
    <property type="entry name" value="PlsC"/>
    <property type="match status" value="1"/>
</dbReference>
<comment type="pathway">
    <text evidence="1">Lipid metabolism.</text>
</comment>
<feature type="domain" description="Phospholipid/glycerol acyltransferase" evidence="4">
    <location>
        <begin position="72"/>
        <end position="186"/>
    </location>
</feature>
<evidence type="ECO:0000259" key="4">
    <source>
        <dbReference type="SMART" id="SM00563"/>
    </source>
</evidence>
<dbReference type="InterPro" id="IPR002123">
    <property type="entry name" value="Plipid/glycerol_acylTrfase"/>
</dbReference>
<dbReference type="Pfam" id="PF01553">
    <property type="entry name" value="Acyltransferase"/>
    <property type="match status" value="1"/>
</dbReference>
<evidence type="ECO:0000313" key="6">
    <source>
        <dbReference type="Proteomes" id="UP000615326"/>
    </source>
</evidence>
<dbReference type="CDD" id="cd07989">
    <property type="entry name" value="LPLAT_AGPAT-like"/>
    <property type="match status" value="1"/>
</dbReference>